<sequence length="109" mass="12564">MQGKISINLWPTSRQDTLLNKLYKLGIGNGISLSLHFGDYIEIVSFGADLDNHGMKNFYINHIQLLKRFVIYFRMQAKKFIHDLCCNNLIILKEKLTFCSSHADCLPKS</sequence>
<dbReference type="Proteomes" id="UP000054908">
    <property type="component" value="Unassembled WGS sequence"/>
</dbReference>
<accession>A0A0W0W051</accession>
<protein>
    <submittedName>
        <fullName evidence="1">Uncharacterized protein</fullName>
    </submittedName>
</protein>
<name>A0A0W0W051_9GAMM</name>
<comment type="caution">
    <text evidence="1">The sequence shown here is derived from an EMBL/GenBank/DDBJ whole genome shotgun (WGS) entry which is preliminary data.</text>
</comment>
<dbReference type="PATRIC" id="fig|466.6.peg.2087"/>
<dbReference type="RefSeq" id="WP_058452719.1">
    <property type="nucleotide sequence ID" value="NZ_CAAAIB010000002.1"/>
</dbReference>
<reference evidence="1 2" key="1">
    <citation type="submission" date="2015-11" db="EMBL/GenBank/DDBJ databases">
        <title>Genomic analysis of 38 Legionella species identifies large and diverse effector repertoires.</title>
        <authorList>
            <person name="Burstein D."/>
            <person name="Amaro F."/>
            <person name="Zusman T."/>
            <person name="Lifshitz Z."/>
            <person name="Cohen O."/>
            <person name="Gilbert J.A."/>
            <person name="Pupko T."/>
            <person name="Shuman H.A."/>
            <person name="Segal G."/>
        </authorList>
    </citation>
    <scope>NUCLEOTIDE SEQUENCE [LARGE SCALE GENOMIC DNA]</scope>
    <source>
        <strain evidence="1 2">PX-1-G2-E2</strain>
    </source>
</reference>
<dbReference type="EMBL" id="LNYL01000044">
    <property type="protein sequence ID" value="KTD25613.1"/>
    <property type="molecule type" value="Genomic_DNA"/>
</dbReference>
<keyword evidence="2" id="KW-1185">Reference proteome</keyword>
<proteinExistence type="predicted"/>
<evidence type="ECO:0000313" key="1">
    <source>
        <dbReference type="EMBL" id="KTD25613.1"/>
    </source>
</evidence>
<organism evidence="1 2">
    <name type="scientific">Legionella maceachernii</name>
    <dbReference type="NCBI Taxonomy" id="466"/>
    <lineage>
        <taxon>Bacteria</taxon>
        <taxon>Pseudomonadati</taxon>
        <taxon>Pseudomonadota</taxon>
        <taxon>Gammaproteobacteria</taxon>
        <taxon>Legionellales</taxon>
        <taxon>Legionellaceae</taxon>
        <taxon>Legionella</taxon>
    </lineage>
</organism>
<gene>
    <name evidence="1" type="ORF">Lmac_1977</name>
</gene>
<evidence type="ECO:0000313" key="2">
    <source>
        <dbReference type="Proteomes" id="UP000054908"/>
    </source>
</evidence>
<dbReference type="AlphaFoldDB" id="A0A0W0W051"/>